<evidence type="ECO:0000256" key="3">
    <source>
        <dbReference type="ARBA" id="ARBA00023163"/>
    </source>
</evidence>
<name>A0A430AUN1_9ENTE</name>
<feature type="domain" description="SIS" evidence="5">
    <location>
        <begin position="125"/>
        <end position="266"/>
    </location>
</feature>
<dbReference type="GO" id="GO:0097367">
    <property type="term" value="F:carbohydrate derivative binding"/>
    <property type="evidence" value="ECO:0007669"/>
    <property type="project" value="InterPro"/>
</dbReference>
<dbReference type="RefSeq" id="WP_126813681.1">
    <property type="nucleotide sequence ID" value="NZ_NGKC01000007.1"/>
</dbReference>
<accession>A0A430AUN1</accession>
<dbReference type="InterPro" id="IPR001347">
    <property type="entry name" value="SIS_dom"/>
</dbReference>
<protein>
    <submittedName>
        <fullName evidence="6">RpiR family transcriptional regulator</fullName>
    </submittedName>
</protein>
<dbReference type="EMBL" id="NGKC01000007">
    <property type="protein sequence ID" value="RSU11768.1"/>
    <property type="molecule type" value="Genomic_DNA"/>
</dbReference>
<dbReference type="Pfam" id="PF01418">
    <property type="entry name" value="HTH_6"/>
    <property type="match status" value="1"/>
</dbReference>
<dbReference type="Gene3D" id="1.10.10.10">
    <property type="entry name" value="Winged helix-like DNA-binding domain superfamily/Winged helix DNA-binding domain"/>
    <property type="match status" value="1"/>
</dbReference>
<keyword evidence="1" id="KW-0805">Transcription regulation</keyword>
<dbReference type="InterPro" id="IPR035472">
    <property type="entry name" value="RpiR-like_SIS"/>
</dbReference>
<evidence type="ECO:0000313" key="6">
    <source>
        <dbReference type="EMBL" id="RSU11768.1"/>
    </source>
</evidence>
<proteinExistence type="predicted"/>
<feature type="domain" description="HTH rpiR-type" evidence="4">
    <location>
        <begin position="5"/>
        <end position="81"/>
    </location>
</feature>
<dbReference type="PROSITE" id="PS51464">
    <property type="entry name" value="SIS"/>
    <property type="match status" value="1"/>
</dbReference>
<dbReference type="InterPro" id="IPR000281">
    <property type="entry name" value="HTH_RpiR"/>
</dbReference>
<dbReference type="GO" id="GO:0003677">
    <property type="term" value="F:DNA binding"/>
    <property type="evidence" value="ECO:0007669"/>
    <property type="project" value="UniProtKB-KW"/>
</dbReference>
<dbReference type="Pfam" id="PF01380">
    <property type="entry name" value="SIS"/>
    <property type="match status" value="1"/>
</dbReference>
<evidence type="ECO:0000259" key="5">
    <source>
        <dbReference type="PROSITE" id="PS51464"/>
    </source>
</evidence>
<organism evidence="6 7">
    <name type="scientific">Vagococcus acidifermentans</name>
    <dbReference type="NCBI Taxonomy" id="564710"/>
    <lineage>
        <taxon>Bacteria</taxon>
        <taxon>Bacillati</taxon>
        <taxon>Bacillota</taxon>
        <taxon>Bacilli</taxon>
        <taxon>Lactobacillales</taxon>
        <taxon>Enterococcaceae</taxon>
        <taxon>Vagococcus</taxon>
    </lineage>
</organism>
<dbReference type="GO" id="GO:1901135">
    <property type="term" value="P:carbohydrate derivative metabolic process"/>
    <property type="evidence" value="ECO:0007669"/>
    <property type="project" value="InterPro"/>
</dbReference>
<evidence type="ECO:0000256" key="1">
    <source>
        <dbReference type="ARBA" id="ARBA00023015"/>
    </source>
</evidence>
<dbReference type="PANTHER" id="PTHR30514:SF10">
    <property type="entry name" value="MURR_RPIR FAMILY TRANSCRIPTIONAL REGULATOR"/>
    <property type="match status" value="1"/>
</dbReference>
<keyword evidence="7" id="KW-1185">Reference proteome</keyword>
<reference evidence="6 7" key="1">
    <citation type="submission" date="2017-05" db="EMBL/GenBank/DDBJ databases">
        <title>Vagococcus spp. assemblies.</title>
        <authorList>
            <person name="Gulvik C.A."/>
        </authorList>
    </citation>
    <scope>NUCLEOTIDE SEQUENCE [LARGE SCALE GENOMIC DNA]</scope>
    <source>
        <strain evidence="6 7">LMG 24798</strain>
    </source>
</reference>
<dbReference type="InterPro" id="IPR009057">
    <property type="entry name" value="Homeodomain-like_sf"/>
</dbReference>
<keyword evidence="2" id="KW-0238">DNA-binding</keyword>
<dbReference type="SUPFAM" id="SSF53697">
    <property type="entry name" value="SIS domain"/>
    <property type="match status" value="1"/>
</dbReference>
<dbReference type="CDD" id="cd05013">
    <property type="entry name" value="SIS_RpiR"/>
    <property type="match status" value="1"/>
</dbReference>
<evidence type="ECO:0000313" key="7">
    <source>
        <dbReference type="Proteomes" id="UP000286773"/>
    </source>
</evidence>
<dbReference type="Gene3D" id="3.40.50.10490">
    <property type="entry name" value="Glucose-6-phosphate isomerase like protein, domain 1"/>
    <property type="match status" value="1"/>
</dbReference>
<comment type="caution">
    <text evidence="6">The sequence shown here is derived from an EMBL/GenBank/DDBJ whole genome shotgun (WGS) entry which is preliminary data.</text>
</comment>
<gene>
    <name evidence="6" type="ORF">CBF27_07360</name>
</gene>
<dbReference type="PROSITE" id="PS51071">
    <property type="entry name" value="HTH_RPIR"/>
    <property type="match status" value="1"/>
</dbReference>
<dbReference type="InterPro" id="IPR046348">
    <property type="entry name" value="SIS_dom_sf"/>
</dbReference>
<dbReference type="Proteomes" id="UP000286773">
    <property type="component" value="Unassembled WGS sequence"/>
</dbReference>
<dbReference type="InterPro" id="IPR036388">
    <property type="entry name" value="WH-like_DNA-bd_sf"/>
</dbReference>
<dbReference type="InterPro" id="IPR047640">
    <property type="entry name" value="RpiR-like"/>
</dbReference>
<dbReference type="AlphaFoldDB" id="A0A430AUN1"/>
<dbReference type="PANTHER" id="PTHR30514">
    <property type="entry name" value="GLUCOKINASE"/>
    <property type="match status" value="1"/>
</dbReference>
<keyword evidence="3" id="KW-0804">Transcription</keyword>
<dbReference type="OrthoDB" id="370421at2"/>
<dbReference type="GO" id="GO:0003700">
    <property type="term" value="F:DNA-binding transcription factor activity"/>
    <property type="evidence" value="ECO:0007669"/>
    <property type="project" value="InterPro"/>
</dbReference>
<dbReference type="SUPFAM" id="SSF46689">
    <property type="entry name" value="Homeodomain-like"/>
    <property type="match status" value="1"/>
</dbReference>
<evidence type="ECO:0000259" key="4">
    <source>
        <dbReference type="PROSITE" id="PS51071"/>
    </source>
</evidence>
<evidence type="ECO:0000256" key="2">
    <source>
        <dbReference type="ARBA" id="ARBA00023125"/>
    </source>
</evidence>
<sequence>MYTSRHVSHLIESIYDDLPKSERKIARFLLENPEAVIQMTASELAKSSETSPASVIRFCRSVGIPSFTELKLQLSAERTLPETPAYSDISPDESVSEIKSKLLSNAYLSMKETLHLISDDTIDRAVSLIKAAPLIYTFGIGSSCLVAENIAQKWNRIGKISICVSDVHQLIAGLSSAPPETVFIGISNSGETAEVLSLVSVAQENGLKTMGITQFSPNTLSKKVDLVLQTVRSKEAEIRSAATSSLMTQFMTVDTLFYAYVISDYDTHLDAIQKSREAVDQYKNKSKK</sequence>